<sequence length="133" mass="14954">MKSFKYPICVTSCRYLTKVGGRSQDLANDQVGLHLEALRLNTELSPNDRVLLDTVKEEKRETLQYEQLFMRNIFRIKPLRGVQSSHLSSISSDGEAILSPGAVKELDEGDEILLKSAVDKIPEDGLLRKYMSG</sequence>
<dbReference type="EMBL" id="LHYJ01000054">
    <property type="protein sequence ID" value="KXB07784.1"/>
    <property type="molecule type" value="Genomic_DNA"/>
</dbReference>
<dbReference type="AlphaFoldDB" id="A0A133VMV5"/>
<comment type="caution">
    <text evidence="1">The sequence shown here is derived from an EMBL/GenBank/DDBJ whole genome shotgun (WGS) entry which is preliminary data.</text>
</comment>
<accession>A0A133VMV5</accession>
<evidence type="ECO:0000313" key="2">
    <source>
        <dbReference type="Proteomes" id="UP000070175"/>
    </source>
</evidence>
<evidence type="ECO:0000313" key="1">
    <source>
        <dbReference type="EMBL" id="KXB07784.1"/>
    </source>
</evidence>
<dbReference type="Proteomes" id="UP000070175">
    <property type="component" value="Unassembled WGS sequence"/>
</dbReference>
<name>A0A133VMV5_9EURY</name>
<gene>
    <name evidence="1" type="ORF">AKJ56_02370</name>
</gene>
<proteinExistence type="predicted"/>
<protein>
    <submittedName>
        <fullName evidence="1">Uncharacterized protein</fullName>
    </submittedName>
</protein>
<reference evidence="1 2" key="1">
    <citation type="journal article" date="2016" name="Sci. Rep.">
        <title>Metabolic traits of an uncultured archaeal lineage -MSBL1- from brine pools of the Red Sea.</title>
        <authorList>
            <person name="Mwirichia R."/>
            <person name="Alam I."/>
            <person name="Rashid M."/>
            <person name="Vinu M."/>
            <person name="Ba-Alawi W."/>
            <person name="Anthony Kamau A."/>
            <person name="Kamanda Ngugi D."/>
            <person name="Goker M."/>
            <person name="Klenk H.P."/>
            <person name="Bajic V."/>
            <person name="Stingl U."/>
        </authorList>
    </citation>
    <scope>NUCLEOTIDE SEQUENCE [LARGE SCALE GENOMIC DNA]</scope>
    <source>
        <strain evidence="1">SCGC-AAA382N08</strain>
    </source>
</reference>
<organism evidence="1 2">
    <name type="scientific">candidate division MSBL1 archaeon SCGC-AAA382N08</name>
    <dbReference type="NCBI Taxonomy" id="1698285"/>
    <lineage>
        <taxon>Archaea</taxon>
        <taxon>Methanobacteriati</taxon>
        <taxon>Methanobacteriota</taxon>
        <taxon>candidate division MSBL1</taxon>
    </lineage>
</organism>
<keyword evidence="2" id="KW-1185">Reference proteome</keyword>